<reference evidence="1" key="1">
    <citation type="journal article" date="2023" name="IMA Fungus">
        <title>Comparative genomic study of the Penicillium genus elucidates a diverse pangenome and 15 lateral gene transfer events.</title>
        <authorList>
            <person name="Petersen C."/>
            <person name="Sorensen T."/>
            <person name="Nielsen M.R."/>
            <person name="Sondergaard T.E."/>
            <person name="Sorensen J.L."/>
            <person name="Fitzpatrick D.A."/>
            <person name="Frisvad J.C."/>
            <person name="Nielsen K.L."/>
        </authorList>
    </citation>
    <scope>NUCLEOTIDE SEQUENCE</scope>
    <source>
        <strain evidence="1">IBT 12815</strain>
    </source>
</reference>
<dbReference type="RefSeq" id="XP_056747772.1">
    <property type="nucleotide sequence ID" value="XM_056902485.1"/>
</dbReference>
<proteinExistence type="predicted"/>
<sequence>MAKDTLTTLVKKLEAVKCHYQINPRLEAQLKALAIELPVSGPVNRDDGVSIAQNHSSNELPSCATRNGRTYESVVLQPQLHSTHSSFNQAQPSVQNVGQLSLNSEHLLSETNWSKSMDTSQMEPAVLSAGWAHKYRIPSVQQVVGSVPISQRTQAGASIPNANVENLPTDEFDVGDEPWSMDEILRW</sequence>
<organism evidence="1 2">
    <name type="scientific">Penicillium hordei</name>
    <dbReference type="NCBI Taxonomy" id="40994"/>
    <lineage>
        <taxon>Eukaryota</taxon>
        <taxon>Fungi</taxon>
        <taxon>Dikarya</taxon>
        <taxon>Ascomycota</taxon>
        <taxon>Pezizomycotina</taxon>
        <taxon>Eurotiomycetes</taxon>
        <taxon>Eurotiomycetidae</taxon>
        <taxon>Eurotiales</taxon>
        <taxon>Aspergillaceae</taxon>
        <taxon>Penicillium</taxon>
    </lineage>
</organism>
<dbReference type="AlphaFoldDB" id="A0AAD6DLR7"/>
<reference evidence="1" key="2">
    <citation type="submission" date="2023-01" db="EMBL/GenBank/DDBJ databases">
        <authorList>
            <person name="Petersen C."/>
        </authorList>
    </citation>
    <scope>NUCLEOTIDE SEQUENCE</scope>
    <source>
        <strain evidence="1">IBT 12815</strain>
    </source>
</reference>
<gene>
    <name evidence="1" type="ORF">N7537_011431</name>
</gene>
<dbReference type="Proteomes" id="UP001213799">
    <property type="component" value="Unassembled WGS sequence"/>
</dbReference>
<evidence type="ECO:0000313" key="2">
    <source>
        <dbReference type="Proteomes" id="UP001213799"/>
    </source>
</evidence>
<keyword evidence="2" id="KW-1185">Reference proteome</keyword>
<name>A0AAD6DLR7_9EURO</name>
<comment type="caution">
    <text evidence="1">The sequence shown here is derived from an EMBL/GenBank/DDBJ whole genome shotgun (WGS) entry which is preliminary data.</text>
</comment>
<evidence type="ECO:0000313" key="1">
    <source>
        <dbReference type="EMBL" id="KAJ5588753.1"/>
    </source>
</evidence>
<dbReference type="EMBL" id="JAQJAE010000006">
    <property type="protein sequence ID" value="KAJ5588753.1"/>
    <property type="molecule type" value="Genomic_DNA"/>
</dbReference>
<protein>
    <submittedName>
        <fullName evidence="1">Uncharacterized protein</fullName>
    </submittedName>
</protein>
<dbReference type="GeneID" id="81592727"/>
<accession>A0AAD6DLR7</accession>